<evidence type="ECO:0000256" key="1">
    <source>
        <dbReference type="SAM" id="Phobius"/>
    </source>
</evidence>
<name>A0A3N1CXJ2_9ACTN</name>
<keyword evidence="1" id="KW-1133">Transmembrane helix</keyword>
<feature type="transmembrane region" description="Helical" evidence="1">
    <location>
        <begin position="7"/>
        <end position="26"/>
    </location>
</feature>
<evidence type="ECO:0000313" key="2">
    <source>
        <dbReference type="EMBL" id="ROO85965.1"/>
    </source>
</evidence>
<keyword evidence="1" id="KW-0812">Transmembrane</keyword>
<organism evidence="2 3">
    <name type="scientific">Actinocorallia herbida</name>
    <dbReference type="NCBI Taxonomy" id="58109"/>
    <lineage>
        <taxon>Bacteria</taxon>
        <taxon>Bacillati</taxon>
        <taxon>Actinomycetota</taxon>
        <taxon>Actinomycetes</taxon>
        <taxon>Streptosporangiales</taxon>
        <taxon>Thermomonosporaceae</taxon>
        <taxon>Actinocorallia</taxon>
    </lineage>
</organism>
<protein>
    <submittedName>
        <fullName evidence="2">Uncharacterized protein</fullName>
    </submittedName>
</protein>
<proteinExistence type="predicted"/>
<keyword evidence="3" id="KW-1185">Reference proteome</keyword>
<sequence>MRTLARLTTALLIWIAGPGIAGYLRIKLMHRSAAGDFGPYYLIRDAVPLIPELWPLAILFVVLPLVGYRRRDAFFYFVPFFGWALFVKAAWRLAALRNPDRPRRAAAPA</sequence>
<dbReference type="AlphaFoldDB" id="A0A3N1CXJ2"/>
<feature type="transmembrane region" description="Helical" evidence="1">
    <location>
        <begin position="46"/>
        <end position="66"/>
    </location>
</feature>
<feature type="transmembrane region" description="Helical" evidence="1">
    <location>
        <begin position="73"/>
        <end position="91"/>
    </location>
</feature>
<dbReference type="Proteomes" id="UP000272400">
    <property type="component" value="Unassembled WGS sequence"/>
</dbReference>
<accession>A0A3N1CXJ2</accession>
<dbReference type="EMBL" id="RJKE01000001">
    <property type="protein sequence ID" value="ROO85965.1"/>
    <property type="molecule type" value="Genomic_DNA"/>
</dbReference>
<comment type="caution">
    <text evidence="2">The sequence shown here is derived from an EMBL/GenBank/DDBJ whole genome shotgun (WGS) entry which is preliminary data.</text>
</comment>
<evidence type="ECO:0000313" key="3">
    <source>
        <dbReference type="Proteomes" id="UP000272400"/>
    </source>
</evidence>
<reference evidence="2 3" key="1">
    <citation type="submission" date="2018-11" db="EMBL/GenBank/DDBJ databases">
        <title>Sequencing the genomes of 1000 actinobacteria strains.</title>
        <authorList>
            <person name="Klenk H.-P."/>
        </authorList>
    </citation>
    <scope>NUCLEOTIDE SEQUENCE [LARGE SCALE GENOMIC DNA]</scope>
    <source>
        <strain evidence="2 3">DSM 44254</strain>
    </source>
</reference>
<keyword evidence="1" id="KW-0472">Membrane</keyword>
<gene>
    <name evidence="2" type="ORF">EDD29_3520</name>
</gene>